<accession>A0ABP3TTR7</accession>
<name>A0ABP3TTR7_9FLAO</name>
<dbReference type="EMBL" id="BAAAGE010000001">
    <property type="protein sequence ID" value="GAA0717778.1"/>
    <property type="molecule type" value="Genomic_DNA"/>
</dbReference>
<dbReference type="Gene3D" id="2.40.70.10">
    <property type="entry name" value="Acid Proteases"/>
    <property type="match status" value="2"/>
</dbReference>
<dbReference type="PROSITE" id="PS50106">
    <property type="entry name" value="PDZ"/>
    <property type="match status" value="1"/>
</dbReference>
<dbReference type="Gene3D" id="2.30.42.10">
    <property type="match status" value="1"/>
</dbReference>
<dbReference type="Proteomes" id="UP001501758">
    <property type="component" value="Unassembled WGS sequence"/>
</dbReference>
<dbReference type="InterPro" id="IPR034122">
    <property type="entry name" value="Retropepsin-like_bacterial"/>
</dbReference>
<protein>
    <recommendedName>
        <fullName evidence="1">PDZ domain-containing protein</fullName>
    </recommendedName>
</protein>
<comment type="caution">
    <text evidence="2">The sequence shown here is derived from an EMBL/GenBank/DDBJ whole genome shotgun (WGS) entry which is preliminary data.</text>
</comment>
<dbReference type="InterPro" id="IPR036034">
    <property type="entry name" value="PDZ_sf"/>
</dbReference>
<dbReference type="SUPFAM" id="SSF50156">
    <property type="entry name" value="PDZ domain-like"/>
    <property type="match status" value="1"/>
</dbReference>
<dbReference type="Pfam" id="PF13650">
    <property type="entry name" value="Asp_protease_2"/>
    <property type="match status" value="2"/>
</dbReference>
<dbReference type="InterPro" id="IPR021109">
    <property type="entry name" value="Peptidase_aspartic_dom_sf"/>
</dbReference>
<gene>
    <name evidence="2" type="ORF">GCM10009430_15090</name>
</gene>
<evidence type="ECO:0000313" key="2">
    <source>
        <dbReference type="EMBL" id="GAA0717778.1"/>
    </source>
</evidence>
<proteinExistence type="predicted"/>
<dbReference type="CDD" id="cd05483">
    <property type="entry name" value="retropepsin_like_bacteria"/>
    <property type="match status" value="1"/>
</dbReference>
<dbReference type="RefSeq" id="WP_343911728.1">
    <property type="nucleotide sequence ID" value="NZ_BAAAGE010000001.1"/>
</dbReference>
<dbReference type="SUPFAM" id="SSF50630">
    <property type="entry name" value="Acid proteases"/>
    <property type="match status" value="1"/>
</dbReference>
<keyword evidence="3" id="KW-1185">Reference proteome</keyword>
<sequence>MNRISFIIGLLYTFCIQAQITTIPFEEDGLVFIKVKVNEHEEYLDFVFDTGASIGVLDSTVAKSLNIKSNYSQSAQGANGSQTYHIATNQSLKVGSVAFSNSNLVLVDLQKLSQRSGRKIQGIIGYDILKEYQTHFDFQAKTISLYRPEDQISELDTFTKIPMKFDGTPIPQMELTFTLRDGSIKTGNFLFDSGANMSLLFNTPYALQHDLKNRTGKTIKGKARGLNKSTTYTKGTIEKLSLEDFEFTDIPIDISEGKEGVSASSNYTGILGAKIINRFDMVLDYKNQLFYLKPNSKYNKPFEFPTSGIGVEKVSNKILVSYVAKESEAYEKGIREGDELINIDGYDGKELNEWKKHLRQDQKETTIQVKDAKGKVHQVVILLKRMI</sequence>
<feature type="domain" description="PDZ" evidence="1">
    <location>
        <begin position="308"/>
        <end position="373"/>
    </location>
</feature>
<reference evidence="3" key="1">
    <citation type="journal article" date="2019" name="Int. J. Syst. Evol. Microbiol.">
        <title>The Global Catalogue of Microorganisms (GCM) 10K type strain sequencing project: providing services to taxonomists for standard genome sequencing and annotation.</title>
        <authorList>
            <consortium name="The Broad Institute Genomics Platform"/>
            <consortium name="The Broad Institute Genome Sequencing Center for Infectious Disease"/>
            <person name="Wu L."/>
            <person name="Ma J."/>
        </authorList>
    </citation>
    <scope>NUCLEOTIDE SEQUENCE [LARGE SCALE GENOMIC DNA]</scope>
    <source>
        <strain evidence="3">JCM 15974</strain>
    </source>
</reference>
<dbReference type="InterPro" id="IPR001478">
    <property type="entry name" value="PDZ"/>
</dbReference>
<evidence type="ECO:0000259" key="1">
    <source>
        <dbReference type="PROSITE" id="PS50106"/>
    </source>
</evidence>
<organism evidence="2 3">
    <name type="scientific">Aquimarina litoralis</name>
    <dbReference type="NCBI Taxonomy" id="584605"/>
    <lineage>
        <taxon>Bacteria</taxon>
        <taxon>Pseudomonadati</taxon>
        <taxon>Bacteroidota</taxon>
        <taxon>Flavobacteriia</taxon>
        <taxon>Flavobacteriales</taxon>
        <taxon>Flavobacteriaceae</taxon>
        <taxon>Aquimarina</taxon>
    </lineage>
</organism>
<evidence type="ECO:0000313" key="3">
    <source>
        <dbReference type="Proteomes" id="UP001501758"/>
    </source>
</evidence>